<dbReference type="AlphaFoldDB" id="A0A914DV38"/>
<evidence type="ECO:0000313" key="1">
    <source>
        <dbReference type="Proteomes" id="UP000887540"/>
    </source>
</evidence>
<reference evidence="2" key="1">
    <citation type="submission" date="2022-11" db="UniProtKB">
        <authorList>
            <consortium name="WormBaseParasite"/>
        </authorList>
    </citation>
    <scope>IDENTIFICATION</scope>
</reference>
<keyword evidence="1" id="KW-1185">Reference proteome</keyword>
<name>A0A914DV38_9BILA</name>
<dbReference type="WBParaSite" id="ACRNAN_scaffold393.g19934.t1">
    <property type="protein sequence ID" value="ACRNAN_scaffold393.g19934.t1"/>
    <property type="gene ID" value="ACRNAN_scaffold393.g19934"/>
</dbReference>
<evidence type="ECO:0000313" key="2">
    <source>
        <dbReference type="WBParaSite" id="ACRNAN_scaffold393.g19934.t1"/>
    </source>
</evidence>
<sequence length="182" mass="21332">MIPIIMFDLLEAVFWAVQFRYIHQDYASYMVDTIHKQMSEPKIACDLWKNISSELQCCPPKFLMKKCHDISEPICWLKRDELGCSLPLLGWLHSKTDLLATLLYFLLYPLKLIVVIVLREDITELFTEIVYNGNKQLYTHWANIESDSEDCHSDLRKSSSHESQMMLLQNRRETTNTVESIA</sequence>
<dbReference type="Proteomes" id="UP000887540">
    <property type="component" value="Unplaced"/>
</dbReference>
<organism evidence="1 2">
    <name type="scientific">Acrobeloides nanus</name>
    <dbReference type="NCBI Taxonomy" id="290746"/>
    <lineage>
        <taxon>Eukaryota</taxon>
        <taxon>Metazoa</taxon>
        <taxon>Ecdysozoa</taxon>
        <taxon>Nematoda</taxon>
        <taxon>Chromadorea</taxon>
        <taxon>Rhabditida</taxon>
        <taxon>Tylenchina</taxon>
        <taxon>Cephalobomorpha</taxon>
        <taxon>Cephaloboidea</taxon>
        <taxon>Cephalobidae</taxon>
        <taxon>Acrobeloides</taxon>
    </lineage>
</organism>
<proteinExistence type="predicted"/>
<protein>
    <submittedName>
        <fullName evidence="2">Uncharacterized protein</fullName>
    </submittedName>
</protein>
<accession>A0A914DV38</accession>